<dbReference type="KEGG" id="pbro:HOP40_35295"/>
<dbReference type="Pfam" id="PF04883">
    <property type="entry name" value="HK97-gp10_like"/>
    <property type="match status" value="1"/>
</dbReference>
<name>A0A6M6JYS2_9PSEU</name>
<keyword evidence="2" id="KW-1185">Reference proteome</keyword>
<geneLocation type="plasmid" evidence="1 2">
    <name>unnamed3</name>
</geneLocation>
<dbReference type="AlphaFoldDB" id="A0A6M6JYS2"/>
<evidence type="ECO:0000313" key="2">
    <source>
        <dbReference type="Proteomes" id="UP000505377"/>
    </source>
</evidence>
<evidence type="ECO:0000313" key="1">
    <source>
        <dbReference type="EMBL" id="QJY51261.1"/>
    </source>
</evidence>
<dbReference type="EMBL" id="CP053567">
    <property type="protein sequence ID" value="QJY51261.1"/>
    <property type="molecule type" value="Genomic_DNA"/>
</dbReference>
<dbReference type="InterPro" id="IPR010064">
    <property type="entry name" value="HK97-gp10_tail"/>
</dbReference>
<gene>
    <name evidence="1" type="ORF">HOP40_35295</name>
</gene>
<reference evidence="1 2" key="1">
    <citation type="submission" date="2020-05" db="EMBL/GenBank/DDBJ databases">
        <authorList>
            <person name="Mo P."/>
        </authorList>
    </citation>
    <scope>NUCLEOTIDE SEQUENCE [LARGE SCALE GENOMIC DNA]</scope>
    <source>
        <strain evidence="1 2">Gen01</strain>
        <plasmid evidence="1 2">unnamed3</plasmid>
    </source>
</reference>
<keyword evidence="1" id="KW-0614">Plasmid</keyword>
<protein>
    <submittedName>
        <fullName evidence="1">HK97 gp10 family phage protein</fullName>
    </submittedName>
</protein>
<sequence length="132" mass="14639">MHIVGYRELIRGLRRVDSELPKLLRKATNDAAQIVVDEAVPLVPRLTGAASKSVRVASTQRAARVKAGGKKVPYFGFLEFGGSVGPKKTSKRPFIREGRYLWPAIIRRREDIIREMEKAVRQVSEGAGLGVD</sequence>
<organism evidence="1 2">
    <name type="scientific">Pseudonocardia broussonetiae</name>
    <dbReference type="NCBI Taxonomy" id="2736640"/>
    <lineage>
        <taxon>Bacteria</taxon>
        <taxon>Bacillati</taxon>
        <taxon>Actinomycetota</taxon>
        <taxon>Actinomycetes</taxon>
        <taxon>Pseudonocardiales</taxon>
        <taxon>Pseudonocardiaceae</taxon>
        <taxon>Pseudonocardia</taxon>
    </lineage>
</organism>
<dbReference type="Proteomes" id="UP000505377">
    <property type="component" value="Plasmid unnamed3"/>
</dbReference>
<accession>A0A6M6JYS2</accession>
<proteinExistence type="predicted"/>